<gene>
    <name evidence="1" type="ordered locus">HBZC1_00110</name>
</gene>
<reference evidence="1 2" key="1">
    <citation type="journal article" date="2011" name="J. Bacteriol.">
        <title>Genome sequence of Helicobacter bizzozeronii strain CIII-1, an isolate from human gastric mucosa.</title>
        <authorList>
            <person name="Schott T."/>
            <person name="Rossi M."/>
            <person name="Hanninen M.L."/>
        </authorList>
    </citation>
    <scope>NUCLEOTIDE SEQUENCE [LARGE SCALE GENOMIC DNA]</scope>
    <source>
        <strain evidence="1 2">CIII-1</strain>
    </source>
</reference>
<keyword evidence="2" id="KW-1185">Reference proteome</keyword>
<evidence type="ECO:0000313" key="1">
    <source>
        <dbReference type="EMBL" id="CCB78997.1"/>
    </source>
</evidence>
<dbReference type="AlphaFoldDB" id="F8KQJ3"/>
<dbReference type="KEGG" id="hbi:HBZC1_00110"/>
<dbReference type="RefSeq" id="WP_013889522.1">
    <property type="nucleotide sequence ID" value="NC_015674.1"/>
</dbReference>
<dbReference type="Proteomes" id="UP000008387">
    <property type="component" value="Chromosome"/>
</dbReference>
<dbReference type="EMBL" id="FR871757">
    <property type="protein sequence ID" value="CCB78997.1"/>
    <property type="molecule type" value="Genomic_DNA"/>
</dbReference>
<sequence>MQTPDNQGISILFAQIEEELLNLEDHLGEVVQELEELGHYLDALEARFRKS</sequence>
<accession>F8KQJ3</accession>
<organism evidence="1 2">
    <name type="scientific">Helicobacter bizzozeronii (strain CIII-1)</name>
    <dbReference type="NCBI Taxonomy" id="1002804"/>
    <lineage>
        <taxon>Bacteria</taxon>
        <taxon>Pseudomonadati</taxon>
        <taxon>Campylobacterota</taxon>
        <taxon>Epsilonproteobacteria</taxon>
        <taxon>Campylobacterales</taxon>
        <taxon>Helicobacteraceae</taxon>
        <taxon>Helicobacter</taxon>
    </lineage>
</organism>
<evidence type="ECO:0000313" key="2">
    <source>
        <dbReference type="Proteomes" id="UP000008387"/>
    </source>
</evidence>
<name>F8KQJ3_HELBC</name>
<protein>
    <submittedName>
        <fullName evidence="1">Putative hernekeitto protein, similar to dallas pulla</fullName>
    </submittedName>
</protein>
<dbReference type="HOGENOM" id="CLU_3099504_0_0_7"/>
<proteinExistence type="predicted"/>